<proteinExistence type="predicted"/>
<dbReference type="Proteomes" id="UP001337655">
    <property type="component" value="Unassembled WGS sequence"/>
</dbReference>
<evidence type="ECO:0000313" key="1">
    <source>
        <dbReference type="EMBL" id="KAK5175007.1"/>
    </source>
</evidence>
<dbReference type="EMBL" id="JAVRRT010000001">
    <property type="protein sequence ID" value="KAK5175007.1"/>
    <property type="molecule type" value="Genomic_DNA"/>
</dbReference>
<organism evidence="1 2">
    <name type="scientific">Saxophila tyrrhenica</name>
    <dbReference type="NCBI Taxonomy" id="1690608"/>
    <lineage>
        <taxon>Eukaryota</taxon>
        <taxon>Fungi</taxon>
        <taxon>Dikarya</taxon>
        <taxon>Ascomycota</taxon>
        <taxon>Pezizomycotina</taxon>
        <taxon>Dothideomycetes</taxon>
        <taxon>Dothideomycetidae</taxon>
        <taxon>Mycosphaerellales</taxon>
        <taxon>Extremaceae</taxon>
        <taxon>Saxophila</taxon>
    </lineage>
</organism>
<dbReference type="Gene3D" id="3.10.180.10">
    <property type="entry name" value="2,3-Dihydroxybiphenyl 1,2-Dioxygenase, domain 1"/>
    <property type="match status" value="1"/>
</dbReference>
<name>A0AAV9PME9_9PEZI</name>
<comment type="caution">
    <text evidence="1">The sequence shown here is derived from an EMBL/GenBank/DDBJ whole genome shotgun (WGS) entry which is preliminary data.</text>
</comment>
<dbReference type="AlphaFoldDB" id="A0AAV9PME9"/>
<accession>A0AAV9PME9</accession>
<keyword evidence="2" id="KW-1185">Reference proteome</keyword>
<evidence type="ECO:0000313" key="2">
    <source>
        <dbReference type="Proteomes" id="UP001337655"/>
    </source>
</evidence>
<dbReference type="GeneID" id="89921495"/>
<gene>
    <name evidence="1" type="ORF">LTR77_000143</name>
</gene>
<dbReference type="SUPFAM" id="SSF54593">
    <property type="entry name" value="Glyoxalase/Bleomycin resistance protein/Dihydroxybiphenyl dioxygenase"/>
    <property type="match status" value="1"/>
</dbReference>
<dbReference type="RefSeq" id="XP_064663645.1">
    <property type="nucleotide sequence ID" value="XM_064797411.1"/>
</dbReference>
<sequence length="304" mass="34156">MPPKKPGPPNTFGTGPVRLRQIALVARDLAKARRLLTYVLGTEVIYEDPEVAQWGLANILVPVGGEIIEVVSPTRDGTTAGRLLEKKGVDEAGYMIIMQNEDAKKRREFIEEKEMAKVIFSHEVKGKSGEEEGWCVQYHPKGIRGGVIPELDSHAPTKSNPEPLRTRFSPWHPCGPDVERYTAKMKEYRHLSLIGAVCRLAPGDWGAELASTQWEQTFGIPRSRDLCQFTNARVGFVHGEEGELEGMVSVSVGVVGERRRKAIFDRAREMGALKEERERRYVDMVGVRWNFSLTGEDEWEGSRL</sequence>
<protein>
    <recommendedName>
        <fullName evidence="3">Glyoxalase-like domain-containing protein</fullName>
    </recommendedName>
</protein>
<reference evidence="1 2" key="1">
    <citation type="submission" date="2023-08" db="EMBL/GenBank/DDBJ databases">
        <title>Black Yeasts Isolated from many extreme environments.</title>
        <authorList>
            <person name="Coleine C."/>
            <person name="Stajich J.E."/>
            <person name="Selbmann L."/>
        </authorList>
    </citation>
    <scope>NUCLEOTIDE SEQUENCE [LARGE SCALE GENOMIC DNA]</scope>
    <source>
        <strain evidence="1 2">CCFEE 5935</strain>
    </source>
</reference>
<dbReference type="InterPro" id="IPR029068">
    <property type="entry name" value="Glyas_Bleomycin-R_OHBP_Dase"/>
</dbReference>
<evidence type="ECO:0008006" key="3">
    <source>
        <dbReference type="Google" id="ProtNLM"/>
    </source>
</evidence>